<dbReference type="AlphaFoldDB" id="A0AAV4BT90"/>
<sequence length="124" mass="14375">MLKLMKALLDYYYIDAAWIGLHKTDKGRWQWLDEGKTPTYTKWGRYLESENCATVKERNGEAFWDTSSCIDTTEPYICEKPLHPDCHEQGVTTKHGEQKTISFSCGNPYTCINGVLRPSSYRKQ</sequence>
<protein>
    <recommendedName>
        <fullName evidence="1">C-type lectin domain-containing protein</fullName>
    </recommendedName>
</protein>
<dbReference type="EMBL" id="BLXT01005830">
    <property type="protein sequence ID" value="GFO26411.1"/>
    <property type="molecule type" value="Genomic_DNA"/>
</dbReference>
<dbReference type="InterPro" id="IPR001304">
    <property type="entry name" value="C-type_lectin-like"/>
</dbReference>
<feature type="domain" description="C-type lectin" evidence="1">
    <location>
        <begin position="18"/>
        <end position="69"/>
    </location>
</feature>
<reference evidence="2 3" key="1">
    <citation type="journal article" date="2021" name="Elife">
        <title>Chloroplast acquisition without the gene transfer in kleptoplastic sea slugs, Plakobranchus ocellatus.</title>
        <authorList>
            <person name="Maeda T."/>
            <person name="Takahashi S."/>
            <person name="Yoshida T."/>
            <person name="Shimamura S."/>
            <person name="Takaki Y."/>
            <person name="Nagai Y."/>
            <person name="Toyoda A."/>
            <person name="Suzuki Y."/>
            <person name="Arimoto A."/>
            <person name="Ishii H."/>
            <person name="Satoh N."/>
            <person name="Nishiyama T."/>
            <person name="Hasebe M."/>
            <person name="Maruyama T."/>
            <person name="Minagawa J."/>
            <person name="Obokata J."/>
            <person name="Shigenobu S."/>
        </authorList>
    </citation>
    <scope>NUCLEOTIDE SEQUENCE [LARGE SCALE GENOMIC DNA]</scope>
</reference>
<dbReference type="CDD" id="cd00037">
    <property type="entry name" value="CLECT"/>
    <property type="match status" value="1"/>
</dbReference>
<proteinExistence type="predicted"/>
<dbReference type="Pfam" id="PF00059">
    <property type="entry name" value="Lectin_C"/>
    <property type="match status" value="1"/>
</dbReference>
<dbReference type="Gene3D" id="3.10.100.10">
    <property type="entry name" value="Mannose-Binding Protein A, subunit A"/>
    <property type="match status" value="1"/>
</dbReference>
<dbReference type="PROSITE" id="PS50041">
    <property type="entry name" value="C_TYPE_LECTIN_2"/>
    <property type="match status" value="1"/>
</dbReference>
<organism evidence="2 3">
    <name type="scientific">Plakobranchus ocellatus</name>
    <dbReference type="NCBI Taxonomy" id="259542"/>
    <lineage>
        <taxon>Eukaryota</taxon>
        <taxon>Metazoa</taxon>
        <taxon>Spiralia</taxon>
        <taxon>Lophotrochozoa</taxon>
        <taxon>Mollusca</taxon>
        <taxon>Gastropoda</taxon>
        <taxon>Heterobranchia</taxon>
        <taxon>Euthyneura</taxon>
        <taxon>Panpulmonata</taxon>
        <taxon>Sacoglossa</taxon>
        <taxon>Placobranchoidea</taxon>
        <taxon>Plakobranchidae</taxon>
        <taxon>Plakobranchus</taxon>
    </lineage>
</organism>
<name>A0AAV4BT90_9GAST</name>
<evidence type="ECO:0000313" key="2">
    <source>
        <dbReference type="EMBL" id="GFO26411.1"/>
    </source>
</evidence>
<dbReference type="InterPro" id="IPR016186">
    <property type="entry name" value="C-type_lectin-like/link_sf"/>
</dbReference>
<dbReference type="SUPFAM" id="SSF56436">
    <property type="entry name" value="C-type lectin-like"/>
    <property type="match status" value="1"/>
</dbReference>
<evidence type="ECO:0000259" key="1">
    <source>
        <dbReference type="PROSITE" id="PS50041"/>
    </source>
</evidence>
<keyword evidence="3" id="KW-1185">Reference proteome</keyword>
<comment type="caution">
    <text evidence="2">The sequence shown here is derived from an EMBL/GenBank/DDBJ whole genome shotgun (WGS) entry which is preliminary data.</text>
</comment>
<dbReference type="Proteomes" id="UP000735302">
    <property type="component" value="Unassembled WGS sequence"/>
</dbReference>
<accession>A0AAV4BT90</accession>
<gene>
    <name evidence="2" type="ORF">PoB_005291600</name>
</gene>
<evidence type="ECO:0000313" key="3">
    <source>
        <dbReference type="Proteomes" id="UP000735302"/>
    </source>
</evidence>
<dbReference type="InterPro" id="IPR016187">
    <property type="entry name" value="CTDL_fold"/>
</dbReference>